<dbReference type="RefSeq" id="WP_254092709.1">
    <property type="nucleotide sequence ID" value="NZ_JAHESC010000042.1"/>
</dbReference>
<dbReference type="PANTHER" id="PTHR17985">
    <property type="entry name" value="SER/THR-RICH PROTEIN T10 IN DGCR REGION"/>
    <property type="match status" value="1"/>
</dbReference>
<protein>
    <submittedName>
        <fullName evidence="1">NRDE family protein</fullName>
    </submittedName>
</protein>
<dbReference type="InterPro" id="IPR008551">
    <property type="entry name" value="TANGO2"/>
</dbReference>
<reference evidence="1 2" key="1">
    <citation type="submission" date="2021-05" db="EMBL/GenBank/DDBJ databases">
        <title>A Polyphasic approach of four new species of the genus Ohtaekwangia: Ohtaekwangia histidinii sp. nov., Ohtaekwangia cretensis sp. nov., Ohtaekwangia indiensis sp. nov., Ohtaekwangia reichenbachii sp. nov. from diverse environment.</title>
        <authorList>
            <person name="Octaviana S."/>
        </authorList>
    </citation>
    <scope>NUCLEOTIDE SEQUENCE [LARGE SCALE GENOMIC DNA]</scope>
    <source>
        <strain evidence="1 2">PWU37</strain>
    </source>
</reference>
<proteinExistence type="predicted"/>
<name>A0AAP2DHI8_9BACT</name>
<gene>
    <name evidence="1" type="ORF">KK078_23190</name>
</gene>
<dbReference type="AlphaFoldDB" id="A0AAP2DHI8"/>
<sequence length="257" mass="29241">MCLAFFAVGVHPTYKLVVATNRDEFYQRKTQDAHFWEDHPTLVGGRDLEGGGTWMGMTRSGRISLLTNYRDPLHIDPQAPTRGALVSDYLTGPEAPDAYLQRIAQNGKRYNGFNLVMGHPDQLWYYSNYKEGVDTLPPGFYGLSNHLLETPWPKVVRGKEKIKPLLLQQTLRPDDLFTALYDEHRAAKDALPDTGLTQEREEALSSMFIKAGNYGTRCSTVVLVDHDNHVRYTERVYDLSTFAYRQNDFTFTVDPAS</sequence>
<comment type="caution">
    <text evidence="1">The sequence shown here is derived from an EMBL/GenBank/DDBJ whole genome shotgun (WGS) entry which is preliminary data.</text>
</comment>
<evidence type="ECO:0000313" key="1">
    <source>
        <dbReference type="EMBL" id="MBT1689487.1"/>
    </source>
</evidence>
<evidence type="ECO:0000313" key="2">
    <source>
        <dbReference type="Proteomes" id="UP001319180"/>
    </source>
</evidence>
<accession>A0AAP2DHI8</accession>
<organism evidence="1 2">
    <name type="scientific">Dawidia soli</name>
    <dbReference type="NCBI Taxonomy" id="2782352"/>
    <lineage>
        <taxon>Bacteria</taxon>
        <taxon>Pseudomonadati</taxon>
        <taxon>Bacteroidota</taxon>
        <taxon>Cytophagia</taxon>
        <taxon>Cytophagales</taxon>
        <taxon>Chryseotaleaceae</taxon>
        <taxon>Dawidia</taxon>
    </lineage>
</organism>
<dbReference type="Proteomes" id="UP001319180">
    <property type="component" value="Unassembled WGS sequence"/>
</dbReference>
<dbReference type="Pfam" id="PF05742">
    <property type="entry name" value="TANGO2"/>
    <property type="match status" value="1"/>
</dbReference>
<dbReference type="PANTHER" id="PTHR17985:SF8">
    <property type="entry name" value="TRANSPORT AND GOLGI ORGANIZATION PROTEIN 2 HOMOLOG"/>
    <property type="match status" value="1"/>
</dbReference>
<dbReference type="EMBL" id="JAHESC010000042">
    <property type="protein sequence ID" value="MBT1689487.1"/>
    <property type="molecule type" value="Genomic_DNA"/>
</dbReference>
<keyword evidence="2" id="KW-1185">Reference proteome</keyword>